<dbReference type="InterPro" id="IPR054418">
    <property type="entry name" value="MQNX/HUTI_composite_N"/>
</dbReference>
<dbReference type="InterPro" id="IPR006680">
    <property type="entry name" value="Amidohydro-rel"/>
</dbReference>
<evidence type="ECO:0000256" key="3">
    <source>
        <dbReference type="ARBA" id="ARBA00022833"/>
    </source>
</evidence>
<sequence length="408" mass="42865">MSTRILSARTVLAGPDLAAIDEGAVVVEGTRIGWVGPLGELPARYAEVPVQEYPGSTILPGLIDTHVHLGFDGGPDPVTRMRGQTDVQLLDVMRTAARTLAATGVTTVCDLGARGFLDLALKKELADRPGTGPRVLSAARPVTTREGHCWFMGGESETGIRDLEELVELHALMGADVIKVMSTGGTMTVTTRPWQAQFSLEGLRALVARAHALGLRVTAHAHGRPGIDNAVRAGVDKLEHCTFLTEERATLHDADLVARIVDQGIHVCPTLNVNSHELMSRRPGAAASIRAMYDAGVRLVAGTDAGIRNLPHDAYAEGLVTFTDLGVPAHEVLLMATVRAAESLGVADRVGTLAPGMAADLVVAPGDPTADVAVLRTVQRVVVDGADVVGSDVLTHRSPQPQPAAVMA</sequence>
<feature type="domain" description="Aminodeoxyfutalosine deaminase/Imidazolonepropionase-like composite" evidence="5">
    <location>
        <begin position="23"/>
        <end position="45"/>
    </location>
</feature>
<dbReference type="RefSeq" id="WP_252444742.1">
    <property type="nucleotide sequence ID" value="NZ_JAGSOV010000070.1"/>
</dbReference>
<dbReference type="InterPro" id="IPR011059">
    <property type="entry name" value="Metal-dep_hydrolase_composite"/>
</dbReference>
<dbReference type="Proteomes" id="UP001165283">
    <property type="component" value="Unassembled WGS sequence"/>
</dbReference>
<dbReference type="SUPFAM" id="SSF51338">
    <property type="entry name" value="Composite domain of metallo-dependent hydrolases"/>
    <property type="match status" value="1"/>
</dbReference>
<dbReference type="PANTHER" id="PTHR43135:SF3">
    <property type="entry name" value="ALPHA-D-RIBOSE 1-METHYLPHOSPHONATE 5-TRIPHOSPHATE DIPHOSPHATASE"/>
    <property type="match status" value="1"/>
</dbReference>
<evidence type="ECO:0000256" key="1">
    <source>
        <dbReference type="ARBA" id="ARBA00022723"/>
    </source>
</evidence>
<evidence type="ECO:0000256" key="2">
    <source>
        <dbReference type="ARBA" id="ARBA00022801"/>
    </source>
</evidence>
<dbReference type="SUPFAM" id="SSF51556">
    <property type="entry name" value="Metallo-dependent hydrolases"/>
    <property type="match status" value="1"/>
</dbReference>
<dbReference type="EMBL" id="JAGSOV010000070">
    <property type="protein sequence ID" value="MCO1659762.1"/>
    <property type="molecule type" value="Genomic_DNA"/>
</dbReference>
<evidence type="ECO:0000259" key="5">
    <source>
        <dbReference type="Pfam" id="PF22039"/>
    </source>
</evidence>
<keyword evidence="1" id="KW-0479">Metal-binding</keyword>
<evidence type="ECO:0000313" key="6">
    <source>
        <dbReference type="EMBL" id="MCO1659762.1"/>
    </source>
</evidence>
<dbReference type="Gene3D" id="3.20.20.140">
    <property type="entry name" value="Metal-dependent hydrolases"/>
    <property type="match status" value="1"/>
</dbReference>
<accession>A0ABT1A9Q1</accession>
<proteinExistence type="predicted"/>
<keyword evidence="7" id="KW-1185">Reference proteome</keyword>
<dbReference type="Gene3D" id="2.30.40.10">
    <property type="entry name" value="Urease, subunit C, domain 1"/>
    <property type="match status" value="1"/>
</dbReference>
<keyword evidence="2" id="KW-0378">Hydrolase</keyword>
<dbReference type="InterPro" id="IPR051781">
    <property type="entry name" value="Metallo-dep_Hydrolase"/>
</dbReference>
<dbReference type="InterPro" id="IPR032466">
    <property type="entry name" value="Metal_Hydrolase"/>
</dbReference>
<dbReference type="Pfam" id="PF01979">
    <property type="entry name" value="Amidohydro_1"/>
    <property type="match status" value="1"/>
</dbReference>
<gene>
    <name evidence="6" type="ORF">KDL28_32300</name>
</gene>
<keyword evidence="3" id="KW-0862">Zinc</keyword>
<reference evidence="6" key="1">
    <citation type="submission" date="2021-04" db="EMBL/GenBank/DDBJ databases">
        <title>Pseudonocardia sp. nov., isolated from sandy soil of mangrove forest.</title>
        <authorList>
            <person name="Zan Z."/>
            <person name="Huang R."/>
            <person name="Liu W."/>
        </authorList>
    </citation>
    <scope>NUCLEOTIDE SEQUENCE</scope>
    <source>
        <strain evidence="6">S2-4</strain>
    </source>
</reference>
<evidence type="ECO:0000313" key="7">
    <source>
        <dbReference type="Proteomes" id="UP001165283"/>
    </source>
</evidence>
<dbReference type="PANTHER" id="PTHR43135">
    <property type="entry name" value="ALPHA-D-RIBOSE 1-METHYLPHOSPHONATE 5-TRIPHOSPHATE DIPHOSPHATASE"/>
    <property type="match status" value="1"/>
</dbReference>
<organism evidence="6 7">
    <name type="scientific">Pseudonocardia humida</name>
    <dbReference type="NCBI Taxonomy" id="2800819"/>
    <lineage>
        <taxon>Bacteria</taxon>
        <taxon>Bacillati</taxon>
        <taxon>Actinomycetota</taxon>
        <taxon>Actinomycetes</taxon>
        <taxon>Pseudonocardiales</taxon>
        <taxon>Pseudonocardiaceae</taxon>
        <taxon>Pseudonocardia</taxon>
    </lineage>
</organism>
<feature type="domain" description="Amidohydrolase-related" evidence="4">
    <location>
        <begin position="57"/>
        <end position="385"/>
    </location>
</feature>
<evidence type="ECO:0000259" key="4">
    <source>
        <dbReference type="Pfam" id="PF01979"/>
    </source>
</evidence>
<dbReference type="Pfam" id="PF22039">
    <property type="entry name" value="HUTI_composite_bact"/>
    <property type="match status" value="1"/>
</dbReference>
<protein>
    <submittedName>
        <fullName evidence="6">Amidohydrolase family protein</fullName>
    </submittedName>
</protein>
<comment type="caution">
    <text evidence="6">The sequence shown here is derived from an EMBL/GenBank/DDBJ whole genome shotgun (WGS) entry which is preliminary data.</text>
</comment>
<name>A0ABT1A9Q1_9PSEU</name>